<evidence type="ECO:0000313" key="3">
    <source>
        <dbReference type="EMBL" id="NEU97246.1"/>
    </source>
</evidence>
<feature type="domain" description="DUF5801" evidence="2">
    <location>
        <begin position="391"/>
        <end position="526"/>
    </location>
</feature>
<feature type="domain" description="DUF5801" evidence="2">
    <location>
        <begin position="937"/>
        <end position="1050"/>
    </location>
</feature>
<dbReference type="AlphaFoldDB" id="A0A6P1BFE4"/>
<evidence type="ECO:0000313" key="4">
    <source>
        <dbReference type="Proteomes" id="UP000468531"/>
    </source>
</evidence>
<evidence type="ECO:0000259" key="2">
    <source>
        <dbReference type="Pfam" id="PF19116"/>
    </source>
</evidence>
<accession>A0A6P1BFE4</accession>
<dbReference type="RefSeq" id="WP_163154503.1">
    <property type="nucleotide sequence ID" value="NZ_VKHP01000053.1"/>
</dbReference>
<gene>
    <name evidence="3" type="ORF">FNJ47_15730</name>
</gene>
<feature type="region of interest" description="Disordered" evidence="1">
    <location>
        <begin position="1029"/>
        <end position="1050"/>
    </location>
</feature>
<dbReference type="Proteomes" id="UP000468531">
    <property type="component" value="Unassembled WGS sequence"/>
</dbReference>
<comment type="caution">
    <text evidence="3">The sequence shown here is derived from an EMBL/GenBank/DDBJ whole genome shotgun (WGS) entry which is preliminary data.</text>
</comment>
<dbReference type="EMBL" id="VKHP01000053">
    <property type="protein sequence ID" value="NEU97246.1"/>
    <property type="molecule type" value="Genomic_DNA"/>
</dbReference>
<name>A0A6P1BFE4_9BRAD</name>
<sequence>MQGSFQVAQATGTGNSTNSAPVRIYTLTKPLTDQAVVVNLGYDQKAKIDFSAIAKEKITLVHIGEKLIILFDNQSTVTVEPFFDSRADGQSNVTIEMAPGRDVSVQEFASLFPISTDSSVLPAADNGGATGNAQASGANFSPFVVDALGPVGTNVLAGPETLPNFTDTPPTGTALPQSSTPAAPTISLGAAPDLAVDESFLTIATNGIAGSGLGPAGSTVATGLIPFSITVPGGEKSLTFALSISAPGVDTGLIDSQTGNHVFLFVENGQVVGREGGQNGLADFTISVDATGHITLTDLRAMHQGTGEVGGDISEGVHLPAGMVTLTATVTDNSNQTGTATADVGPHLTFLDDGPAISLSGTTSSLNTFEAYLSAATNAGINGSTPDASPTQGHTLDKENFANALTVVTGADGGTTAYALSIAGNGTATNLIDSNSGLGVVLDQSGNTISGYVAGHEGQVAWLVFTLTINPATGDVTLTQDRAVHENTASSPDTHEGISLTNGLVTLTATVTDKDGDTASQKLDLSSHVTFHDDGPSISLNETVASLNTFEAYLSASTNAGVNGSTPDLVPTQGHTLDNESFAGSFTVKAGADGGTTAYALSIAGNGTASNLIDSASGLGVVLDQSGSTISGYVTGHEGQAAWLVFTLTVDPATGNVTLTQDRAVHENTASSPDTHEGISLTNGLVTLTATVTDKDGDSASQHIDLSSHVTFHDDGPSISLSGTVASLNTYEAYLSASTNAGINGSTPDLVPTQGHALDQESFAGAFNVVTGADGGTTAYALSIAANGTTSNLIDSASGLGVVLDQSGNTISGYVTGHEGQAAWLVFTLTVDPATGNVTLTQDRAVHELTASSPDTHEGISLTGGLVTLTATATDKDGDTASQKLDLSSHVTFHDDGPSISLSGTVASLNTYEAYLSASTNAGINGSTPDLVPTQGHALDQESFAGAFNVVTGADGGTTAYALSIAANGTTSNLIDSASGLAVVLDQTGNTVSGYVTGHDNDAAWLVFTLTVDPATGNVTLTQDRAVHENTASSPDTHEGISLTGGLVTL</sequence>
<dbReference type="Pfam" id="PF19116">
    <property type="entry name" value="DUF5801"/>
    <property type="match status" value="5"/>
</dbReference>
<reference evidence="3 4" key="1">
    <citation type="journal article" date="2020" name="Arch. Microbiol.">
        <title>Bradyrhizobium uaiense sp. nov., a new highly efficient cowpea symbiont.</title>
        <authorList>
            <person name="Cabral Michel D."/>
            <person name="Azarias Guimaraes A."/>
            <person name="Martins da Costa E."/>
            <person name="Soares de Carvalho T."/>
            <person name="Balsanelli E."/>
            <person name="Willems A."/>
            <person name="Maltempi de Souza E."/>
            <person name="de Souza Moreira F.M."/>
        </authorList>
    </citation>
    <scope>NUCLEOTIDE SEQUENCE [LARGE SCALE GENOMIC DNA]</scope>
    <source>
        <strain evidence="3 4">UFLA 03-164</strain>
    </source>
</reference>
<dbReference type="InterPro" id="IPR043824">
    <property type="entry name" value="DUF5801"/>
</dbReference>
<organism evidence="3 4">
    <name type="scientific">Bradyrhizobium uaiense</name>
    <dbReference type="NCBI Taxonomy" id="2594946"/>
    <lineage>
        <taxon>Bacteria</taxon>
        <taxon>Pseudomonadati</taxon>
        <taxon>Pseudomonadota</taxon>
        <taxon>Alphaproteobacteria</taxon>
        <taxon>Hyphomicrobiales</taxon>
        <taxon>Nitrobacteraceae</taxon>
        <taxon>Bradyrhizobium</taxon>
    </lineage>
</organism>
<feature type="domain" description="DUF5801" evidence="2">
    <location>
        <begin position="573"/>
        <end position="707"/>
    </location>
</feature>
<keyword evidence="4" id="KW-1185">Reference proteome</keyword>
<feature type="non-terminal residue" evidence="3">
    <location>
        <position position="1050"/>
    </location>
</feature>
<proteinExistence type="predicted"/>
<feature type="domain" description="DUF5801" evidence="2">
    <location>
        <begin position="194"/>
        <end position="345"/>
    </location>
</feature>
<evidence type="ECO:0000256" key="1">
    <source>
        <dbReference type="SAM" id="MobiDB-lite"/>
    </source>
</evidence>
<protein>
    <recommendedName>
        <fullName evidence="2">DUF5801 domain-containing protein</fullName>
    </recommendedName>
</protein>
<feature type="domain" description="DUF5801" evidence="2">
    <location>
        <begin position="756"/>
        <end position="888"/>
    </location>
</feature>